<gene>
    <name evidence="3" type="ORF">SAMN05720469_10217</name>
</gene>
<dbReference type="PANTHER" id="PTHR32060">
    <property type="entry name" value="TAIL-SPECIFIC PROTEASE"/>
    <property type="match status" value="1"/>
</dbReference>
<dbReference type="Gene3D" id="2.30.42.10">
    <property type="match status" value="1"/>
</dbReference>
<dbReference type="SUPFAM" id="SSF50156">
    <property type="entry name" value="PDZ domain-like"/>
    <property type="match status" value="1"/>
</dbReference>
<organism evidence="3 4">
    <name type="scientific">Fibrobacter intestinalis</name>
    <dbReference type="NCBI Taxonomy" id="28122"/>
    <lineage>
        <taxon>Bacteria</taxon>
        <taxon>Pseudomonadati</taxon>
        <taxon>Fibrobacterota</taxon>
        <taxon>Fibrobacteria</taxon>
        <taxon>Fibrobacterales</taxon>
        <taxon>Fibrobacteraceae</taxon>
        <taxon>Fibrobacter</taxon>
    </lineage>
</organism>
<feature type="domain" description="PDZ" evidence="2">
    <location>
        <begin position="21"/>
        <end position="88"/>
    </location>
</feature>
<keyword evidence="4" id="KW-1185">Reference proteome</keyword>
<dbReference type="Proteomes" id="UP000184275">
    <property type="component" value="Unassembled WGS sequence"/>
</dbReference>
<dbReference type="EMBL" id="FRAW01000002">
    <property type="protein sequence ID" value="SHK17189.1"/>
    <property type="molecule type" value="Genomic_DNA"/>
</dbReference>
<dbReference type="Pfam" id="PF17820">
    <property type="entry name" value="PDZ_6"/>
    <property type="match status" value="1"/>
</dbReference>
<dbReference type="InterPro" id="IPR041489">
    <property type="entry name" value="PDZ_6"/>
</dbReference>
<dbReference type="RefSeq" id="WP_083545577.1">
    <property type="nucleotide sequence ID" value="NZ_FRAW01000002.1"/>
</dbReference>
<dbReference type="CDD" id="cd06782">
    <property type="entry name" value="cpPDZ_CPP-like"/>
    <property type="match status" value="1"/>
</dbReference>
<feature type="signal peptide" evidence="1">
    <location>
        <begin position="1"/>
        <end position="25"/>
    </location>
</feature>
<accession>A0A1M6QA82</accession>
<proteinExistence type="predicted"/>
<dbReference type="GO" id="GO:0030288">
    <property type="term" value="C:outer membrane-bounded periplasmic space"/>
    <property type="evidence" value="ECO:0007669"/>
    <property type="project" value="TreeGrafter"/>
</dbReference>
<reference evidence="4" key="1">
    <citation type="submission" date="2016-11" db="EMBL/GenBank/DDBJ databases">
        <authorList>
            <person name="Varghese N."/>
            <person name="Submissions S."/>
        </authorList>
    </citation>
    <scope>NUCLEOTIDE SEQUENCE [LARGE SCALE GENOMIC DNA]</scope>
    <source>
        <strain evidence="4">UWOS</strain>
    </source>
</reference>
<name>A0A1M6QA82_9BACT</name>
<dbReference type="GO" id="GO:0007165">
    <property type="term" value="P:signal transduction"/>
    <property type="evidence" value="ECO:0007669"/>
    <property type="project" value="TreeGrafter"/>
</dbReference>
<dbReference type="InterPro" id="IPR036034">
    <property type="entry name" value="PDZ_sf"/>
</dbReference>
<dbReference type="PANTHER" id="PTHR32060:SF30">
    <property type="entry name" value="CARBOXY-TERMINAL PROCESSING PROTEASE CTPA"/>
    <property type="match status" value="1"/>
</dbReference>
<dbReference type="Gene3D" id="2.60.40.4070">
    <property type="match status" value="1"/>
</dbReference>
<dbReference type="PROSITE" id="PS50106">
    <property type="entry name" value="PDZ"/>
    <property type="match status" value="1"/>
</dbReference>
<feature type="chain" id="PRO_5013065069" evidence="1">
    <location>
        <begin position="26"/>
        <end position="278"/>
    </location>
</feature>
<evidence type="ECO:0000313" key="3">
    <source>
        <dbReference type="EMBL" id="SHK17189.1"/>
    </source>
</evidence>
<protein>
    <submittedName>
        <fullName evidence="3">PDZ domain-containing protein</fullName>
    </submittedName>
</protein>
<evidence type="ECO:0000313" key="4">
    <source>
        <dbReference type="Proteomes" id="UP000184275"/>
    </source>
</evidence>
<sequence>MKIFAKSMLAKSACALALAASAAMAGESFGGIGVTIYATPDGVRVVDVVPGSPAAEAGLEKDDRIVAVDGVSLAGNDIEESKALLRGTVGKPLEVSVRREKESYSFTLRRAHIAVNEIASADVQEWYDDPSASKAYTPAEISEVARKSLGSNYELLSVMKDGRVIPEDMTVGASELSSVSIEKTDSRFEAAPAKSRPRAAGSLKSFDRAMVSFDLKKEGTTVVRIVSANGEEIARLLKEDAKAGRQSLSWNGKNAASGRYIVHIEQNGASSAAAAELR</sequence>
<evidence type="ECO:0000256" key="1">
    <source>
        <dbReference type="SAM" id="SignalP"/>
    </source>
</evidence>
<dbReference type="GO" id="GO:0004175">
    <property type="term" value="F:endopeptidase activity"/>
    <property type="evidence" value="ECO:0007669"/>
    <property type="project" value="TreeGrafter"/>
</dbReference>
<dbReference type="InterPro" id="IPR001478">
    <property type="entry name" value="PDZ"/>
</dbReference>
<evidence type="ECO:0000259" key="2">
    <source>
        <dbReference type="PROSITE" id="PS50106"/>
    </source>
</evidence>
<keyword evidence="1" id="KW-0732">Signal</keyword>
<dbReference type="SMART" id="SM00228">
    <property type="entry name" value="PDZ"/>
    <property type="match status" value="1"/>
</dbReference>
<dbReference type="AlphaFoldDB" id="A0A1M6QA82"/>